<comment type="function">
    <text evidence="9 10">Fluoride-specific ion channel. Important for reducing fluoride concentration in the cell, thus reducing its toxicity.</text>
</comment>
<feature type="transmembrane region" description="Helical" evidence="10">
    <location>
        <begin position="104"/>
        <end position="126"/>
    </location>
</feature>
<evidence type="ECO:0000256" key="4">
    <source>
        <dbReference type="ARBA" id="ARBA00022989"/>
    </source>
</evidence>
<keyword evidence="10" id="KW-0813">Transport</keyword>
<evidence type="ECO:0000313" key="11">
    <source>
        <dbReference type="EMBL" id="HIY95203.1"/>
    </source>
</evidence>
<evidence type="ECO:0000256" key="3">
    <source>
        <dbReference type="ARBA" id="ARBA00022692"/>
    </source>
</evidence>
<dbReference type="GO" id="GO:0062054">
    <property type="term" value="F:fluoride channel activity"/>
    <property type="evidence" value="ECO:0007669"/>
    <property type="project" value="UniProtKB-UniRule"/>
</dbReference>
<evidence type="ECO:0000313" key="12">
    <source>
        <dbReference type="Proteomes" id="UP000824134"/>
    </source>
</evidence>
<evidence type="ECO:0000256" key="10">
    <source>
        <dbReference type="HAMAP-Rule" id="MF_00454"/>
    </source>
</evidence>
<accession>A0A9D1ZTH6</accession>
<evidence type="ECO:0000256" key="6">
    <source>
        <dbReference type="ARBA" id="ARBA00023303"/>
    </source>
</evidence>
<name>A0A9D1ZTH6_9MICC</name>
<feature type="binding site" evidence="10">
    <location>
        <position position="83"/>
    </location>
    <ligand>
        <name>Na(+)</name>
        <dbReference type="ChEBI" id="CHEBI:29101"/>
        <note>structural</note>
    </ligand>
</feature>
<evidence type="ECO:0000256" key="1">
    <source>
        <dbReference type="ARBA" id="ARBA00004651"/>
    </source>
</evidence>
<keyword evidence="4 10" id="KW-1133">Transmembrane helix</keyword>
<protein>
    <recommendedName>
        <fullName evidence="10">Fluoride-specific ion channel FluC</fullName>
    </recommendedName>
</protein>
<dbReference type="Pfam" id="PF02537">
    <property type="entry name" value="CRCB"/>
    <property type="match status" value="1"/>
</dbReference>
<evidence type="ECO:0000256" key="8">
    <source>
        <dbReference type="ARBA" id="ARBA00035585"/>
    </source>
</evidence>
<evidence type="ECO:0000256" key="9">
    <source>
        <dbReference type="ARBA" id="ARBA00049940"/>
    </source>
</evidence>
<keyword evidence="10" id="KW-0479">Metal-binding</keyword>
<gene>
    <name evidence="10" type="primary">fluC</name>
    <name evidence="10" type="synonym">crcB</name>
    <name evidence="11" type="ORF">H9821_06010</name>
</gene>
<reference evidence="11" key="2">
    <citation type="submission" date="2021-04" db="EMBL/GenBank/DDBJ databases">
        <authorList>
            <person name="Gilroy R."/>
        </authorList>
    </citation>
    <scope>NUCLEOTIDE SEQUENCE</scope>
    <source>
        <strain evidence="11">ChiHjej12B11-9195</strain>
    </source>
</reference>
<dbReference type="InterPro" id="IPR003691">
    <property type="entry name" value="FluC"/>
</dbReference>
<sequence>MTPTFRATWLVFLGGGVGALVRALLLAACPVSSTLPVTVLVVNWVGAFLLALLTGTLLAAAPGGVLSARAEELRLTLGTGFLGGFTTYSTFALALAQLTLGGRWGVAAAYALLSLVGGYLLAWAGWQLGGRWGRRGRPPHAGRPACGAGE</sequence>
<keyword evidence="2 10" id="KW-1003">Cell membrane</keyword>
<keyword evidence="5 10" id="KW-0472">Membrane</keyword>
<dbReference type="GO" id="GO:0046872">
    <property type="term" value="F:metal ion binding"/>
    <property type="evidence" value="ECO:0007669"/>
    <property type="project" value="UniProtKB-KW"/>
</dbReference>
<dbReference type="PANTHER" id="PTHR28259">
    <property type="entry name" value="FLUORIDE EXPORT PROTEIN 1-RELATED"/>
    <property type="match status" value="1"/>
</dbReference>
<comment type="activity regulation">
    <text evidence="10">Na(+) is not transported, but it plays an essential structural role and its presence is essential for fluoride channel function.</text>
</comment>
<organism evidence="11 12">
    <name type="scientific">Candidatus Rothia avicola</name>
    <dbReference type="NCBI Taxonomy" id="2840478"/>
    <lineage>
        <taxon>Bacteria</taxon>
        <taxon>Bacillati</taxon>
        <taxon>Actinomycetota</taxon>
        <taxon>Actinomycetes</taxon>
        <taxon>Micrococcales</taxon>
        <taxon>Micrococcaceae</taxon>
        <taxon>Rothia</taxon>
    </lineage>
</organism>
<comment type="catalytic activity">
    <reaction evidence="8">
        <text>fluoride(in) = fluoride(out)</text>
        <dbReference type="Rhea" id="RHEA:76159"/>
        <dbReference type="ChEBI" id="CHEBI:17051"/>
    </reaction>
    <physiologicalReaction direction="left-to-right" evidence="8">
        <dbReference type="Rhea" id="RHEA:76160"/>
    </physiologicalReaction>
</comment>
<proteinExistence type="inferred from homology"/>
<reference evidence="11" key="1">
    <citation type="journal article" date="2021" name="PeerJ">
        <title>Extensive microbial diversity within the chicken gut microbiome revealed by metagenomics and culture.</title>
        <authorList>
            <person name="Gilroy R."/>
            <person name="Ravi A."/>
            <person name="Getino M."/>
            <person name="Pursley I."/>
            <person name="Horton D.L."/>
            <person name="Alikhan N.F."/>
            <person name="Baker D."/>
            <person name="Gharbi K."/>
            <person name="Hall N."/>
            <person name="Watson M."/>
            <person name="Adriaenssens E.M."/>
            <person name="Foster-Nyarko E."/>
            <person name="Jarju S."/>
            <person name="Secka A."/>
            <person name="Antonio M."/>
            <person name="Oren A."/>
            <person name="Chaudhuri R.R."/>
            <person name="La Ragione R."/>
            <person name="Hildebrand F."/>
            <person name="Pallen M.J."/>
        </authorList>
    </citation>
    <scope>NUCLEOTIDE SEQUENCE</scope>
    <source>
        <strain evidence="11">ChiHjej12B11-9195</strain>
    </source>
</reference>
<keyword evidence="3 10" id="KW-0812">Transmembrane</keyword>
<keyword evidence="6 10" id="KW-0407">Ion channel</keyword>
<dbReference type="PANTHER" id="PTHR28259:SF1">
    <property type="entry name" value="FLUORIDE EXPORT PROTEIN 1-RELATED"/>
    <property type="match status" value="1"/>
</dbReference>
<dbReference type="HAMAP" id="MF_00454">
    <property type="entry name" value="FluC"/>
    <property type="match status" value="1"/>
</dbReference>
<dbReference type="EMBL" id="DXCN01000046">
    <property type="protein sequence ID" value="HIY95203.1"/>
    <property type="molecule type" value="Genomic_DNA"/>
</dbReference>
<keyword evidence="10" id="KW-0915">Sodium</keyword>
<evidence type="ECO:0000256" key="7">
    <source>
        <dbReference type="ARBA" id="ARBA00035120"/>
    </source>
</evidence>
<feature type="transmembrane region" description="Helical" evidence="10">
    <location>
        <begin position="37"/>
        <end position="61"/>
    </location>
</feature>
<dbReference type="GO" id="GO:0005886">
    <property type="term" value="C:plasma membrane"/>
    <property type="evidence" value="ECO:0007669"/>
    <property type="project" value="UniProtKB-SubCell"/>
</dbReference>
<feature type="transmembrane region" description="Helical" evidence="10">
    <location>
        <begin position="73"/>
        <end position="98"/>
    </location>
</feature>
<comment type="similarity">
    <text evidence="7 10">Belongs to the fluoride channel Fluc/FEX (TC 1.A.43) family.</text>
</comment>
<dbReference type="AlphaFoldDB" id="A0A9D1ZTH6"/>
<dbReference type="Proteomes" id="UP000824134">
    <property type="component" value="Unassembled WGS sequence"/>
</dbReference>
<evidence type="ECO:0000256" key="2">
    <source>
        <dbReference type="ARBA" id="ARBA00022475"/>
    </source>
</evidence>
<feature type="binding site" evidence="10">
    <location>
        <position position="86"/>
    </location>
    <ligand>
        <name>Na(+)</name>
        <dbReference type="ChEBI" id="CHEBI:29101"/>
        <note>structural</note>
    </ligand>
</feature>
<dbReference type="GO" id="GO:0140114">
    <property type="term" value="P:cellular detoxification of fluoride"/>
    <property type="evidence" value="ECO:0007669"/>
    <property type="project" value="UniProtKB-UniRule"/>
</dbReference>
<comment type="subcellular location">
    <subcellularLocation>
        <location evidence="1 10">Cell membrane</location>
        <topology evidence="1 10">Multi-pass membrane protein</topology>
    </subcellularLocation>
</comment>
<keyword evidence="10" id="KW-0406">Ion transport</keyword>
<evidence type="ECO:0000256" key="5">
    <source>
        <dbReference type="ARBA" id="ARBA00023136"/>
    </source>
</evidence>
<comment type="caution">
    <text evidence="11">The sequence shown here is derived from an EMBL/GenBank/DDBJ whole genome shotgun (WGS) entry which is preliminary data.</text>
</comment>